<proteinExistence type="predicted"/>
<protein>
    <submittedName>
        <fullName evidence="1">Uncharacterized protein</fullName>
    </submittedName>
</protein>
<sequence>MAKQNKQKCMVIFTIINGKKNYIENTTNRFDNKKIPEYSTDVNNAIPFLTMKEIEIFSNKLHNPYNRKFEMDMANLVIKEVALPNPDLN</sequence>
<comment type="caution">
    <text evidence="1">The sequence shown here is derived from an EMBL/GenBank/DDBJ whole genome shotgun (WGS) entry which is preliminary data.</text>
</comment>
<dbReference type="RefSeq" id="WP_171607816.1">
    <property type="nucleotide sequence ID" value="NZ_WHPF01000006.1"/>
</dbReference>
<evidence type="ECO:0000313" key="1">
    <source>
        <dbReference type="EMBL" id="NNV55887.1"/>
    </source>
</evidence>
<gene>
    <name evidence="1" type="ORF">GD597_10490</name>
</gene>
<reference evidence="1" key="1">
    <citation type="submission" date="2019-10" db="EMBL/GenBank/DDBJ databases">
        <title>Draft genome sequence of Panacibacter sp. KCS-6.</title>
        <authorList>
            <person name="Yim K.J."/>
        </authorList>
    </citation>
    <scope>NUCLEOTIDE SEQUENCE</scope>
    <source>
        <strain evidence="1">KCS-6</strain>
    </source>
</reference>
<dbReference type="AlphaFoldDB" id="A0A8J8FE91"/>
<accession>A0A8J8FE91</accession>
<keyword evidence="2" id="KW-1185">Reference proteome</keyword>
<dbReference type="Proteomes" id="UP000598971">
    <property type="component" value="Unassembled WGS sequence"/>
</dbReference>
<name>A0A8J8FE91_9BACT</name>
<evidence type="ECO:0000313" key="2">
    <source>
        <dbReference type="Proteomes" id="UP000598971"/>
    </source>
</evidence>
<dbReference type="EMBL" id="WHPF01000006">
    <property type="protein sequence ID" value="NNV55887.1"/>
    <property type="molecule type" value="Genomic_DNA"/>
</dbReference>
<organism evidence="1 2">
    <name type="scientific">Limnovirga soli</name>
    <dbReference type="NCBI Taxonomy" id="2656915"/>
    <lineage>
        <taxon>Bacteria</taxon>
        <taxon>Pseudomonadati</taxon>
        <taxon>Bacteroidota</taxon>
        <taxon>Chitinophagia</taxon>
        <taxon>Chitinophagales</taxon>
        <taxon>Chitinophagaceae</taxon>
        <taxon>Limnovirga</taxon>
    </lineage>
</organism>